<evidence type="ECO:0008006" key="5">
    <source>
        <dbReference type="Google" id="ProtNLM"/>
    </source>
</evidence>
<name>A0ABD2MIA8_9CUCU</name>
<dbReference type="PANTHER" id="PTHR11091">
    <property type="entry name" value="OXIDOREDUCTASE-RELATED"/>
    <property type="match status" value="1"/>
</dbReference>
<dbReference type="InterPro" id="IPR036111">
    <property type="entry name" value="Mal/L-sulfo/L-lacto_DH-like_sf"/>
</dbReference>
<dbReference type="AlphaFoldDB" id="A0ABD2MIA8"/>
<evidence type="ECO:0000313" key="4">
    <source>
        <dbReference type="Proteomes" id="UP001516400"/>
    </source>
</evidence>
<organism evidence="3 4">
    <name type="scientific">Cryptolaemus montrouzieri</name>
    <dbReference type="NCBI Taxonomy" id="559131"/>
    <lineage>
        <taxon>Eukaryota</taxon>
        <taxon>Metazoa</taxon>
        <taxon>Ecdysozoa</taxon>
        <taxon>Arthropoda</taxon>
        <taxon>Hexapoda</taxon>
        <taxon>Insecta</taxon>
        <taxon>Pterygota</taxon>
        <taxon>Neoptera</taxon>
        <taxon>Endopterygota</taxon>
        <taxon>Coleoptera</taxon>
        <taxon>Polyphaga</taxon>
        <taxon>Cucujiformia</taxon>
        <taxon>Coccinelloidea</taxon>
        <taxon>Coccinellidae</taxon>
        <taxon>Scymninae</taxon>
        <taxon>Scymnini</taxon>
        <taxon>Cryptolaemus</taxon>
    </lineage>
</organism>
<dbReference type="SUPFAM" id="SSF89733">
    <property type="entry name" value="L-sulfolactate dehydrogenase-like"/>
    <property type="match status" value="1"/>
</dbReference>
<keyword evidence="4" id="KW-1185">Reference proteome</keyword>
<dbReference type="Gene3D" id="1.10.1530.10">
    <property type="match status" value="1"/>
</dbReference>
<evidence type="ECO:0000313" key="3">
    <source>
        <dbReference type="EMBL" id="KAL3266107.1"/>
    </source>
</evidence>
<comment type="caution">
    <text evidence="3">The sequence shown here is derived from an EMBL/GenBank/DDBJ whole genome shotgun (WGS) entry which is preliminary data.</text>
</comment>
<sequence length="455" mass="49823">MDGGDETIAIPHLIKFVTDCFLAAGVPKNHSEVMAAAVVESDIMGHSEHGIFKLETWVMDAQDVVIDVYATPKIDKESSAAAWVDGRNALGPVVAEFCMKLAIQKAKNVGAAIVVAKHSNNFGVTARYSRLAMKEGLIGWACTNSSPYLVPTRAKNAASGTNPISFGAPGLLGDYFLIDMATTVSSAESIEMRSYHGEYLPIGVAMNAACLPETNADVAMKSMRYLPLGSDEQLGSYKGTGLSIMIDILCGVLSGSFYGPNVGMVRTKNYKRKANIGHCFIVIDPKRFESNFELRTSDLVNSIRGLEPINISKPVLVPGDIGREMMRKIEETGEIWFPKHVIESLKNAARIFKLKCVPFIPKPTTVVMTASEELTARLEQAEVSELLIEETKEEVIEEFTPLMQDLDELIIEDSWDWLEEFDDAKSSPDFRMPIGSVVVASIETLSQSIQESLDN</sequence>
<dbReference type="InterPro" id="IPR043144">
    <property type="entry name" value="Mal/L-sulf/L-lact_DH-like_ah"/>
</dbReference>
<dbReference type="Gene3D" id="3.30.1370.60">
    <property type="entry name" value="Hypothetical oxidoreductase yiak, domain 2"/>
    <property type="match status" value="1"/>
</dbReference>
<keyword evidence="2" id="KW-0560">Oxidoreductase</keyword>
<dbReference type="InterPro" id="IPR043143">
    <property type="entry name" value="Mal/L-sulf/L-lact_DH-like_NADP"/>
</dbReference>
<dbReference type="GO" id="GO:0016491">
    <property type="term" value="F:oxidoreductase activity"/>
    <property type="evidence" value="ECO:0007669"/>
    <property type="project" value="UniProtKB-KW"/>
</dbReference>
<comment type="similarity">
    <text evidence="1">Belongs to the LDH2/MDH2 oxidoreductase family.</text>
</comment>
<dbReference type="EMBL" id="JABFTP020000001">
    <property type="protein sequence ID" value="KAL3266107.1"/>
    <property type="molecule type" value="Genomic_DNA"/>
</dbReference>
<evidence type="ECO:0000256" key="2">
    <source>
        <dbReference type="ARBA" id="ARBA00023002"/>
    </source>
</evidence>
<dbReference type="PANTHER" id="PTHR11091:SF0">
    <property type="entry name" value="MALATE DEHYDROGENASE"/>
    <property type="match status" value="1"/>
</dbReference>
<evidence type="ECO:0000256" key="1">
    <source>
        <dbReference type="ARBA" id="ARBA00006056"/>
    </source>
</evidence>
<gene>
    <name evidence="3" type="ORF">HHI36_010293</name>
</gene>
<proteinExistence type="inferred from homology"/>
<dbReference type="InterPro" id="IPR003767">
    <property type="entry name" value="Malate/L-lactate_DH-like"/>
</dbReference>
<dbReference type="Proteomes" id="UP001516400">
    <property type="component" value="Unassembled WGS sequence"/>
</dbReference>
<dbReference type="Pfam" id="PF02615">
    <property type="entry name" value="Ldh_2"/>
    <property type="match status" value="1"/>
</dbReference>
<accession>A0ABD2MIA8</accession>
<reference evidence="3 4" key="1">
    <citation type="journal article" date="2021" name="BMC Biol.">
        <title>Horizontally acquired antibacterial genes associated with adaptive radiation of ladybird beetles.</title>
        <authorList>
            <person name="Li H.S."/>
            <person name="Tang X.F."/>
            <person name="Huang Y.H."/>
            <person name="Xu Z.Y."/>
            <person name="Chen M.L."/>
            <person name="Du X.Y."/>
            <person name="Qiu B.Y."/>
            <person name="Chen P.T."/>
            <person name="Zhang W."/>
            <person name="Slipinski A."/>
            <person name="Escalona H.E."/>
            <person name="Waterhouse R.M."/>
            <person name="Zwick A."/>
            <person name="Pang H."/>
        </authorList>
    </citation>
    <scope>NUCLEOTIDE SEQUENCE [LARGE SCALE GENOMIC DNA]</scope>
    <source>
        <strain evidence="3">SYSU2018</strain>
    </source>
</reference>
<protein>
    <recommendedName>
        <fullName evidence="5">Malate dehydrogenase</fullName>
    </recommendedName>
</protein>